<dbReference type="EMBL" id="ASGP02000007">
    <property type="protein sequence ID" value="KAH9497583.1"/>
    <property type="molecule type" value="Genomic_DNA"/>
</dbReference>
<accession>A0A922HPZ3</accession>
<dbReference type="AlphaFoldDB" id="A0A922HPZ3"/>
<organism evidence="1 2">
    <name type="scientific">Dermatophagoides farinae</name>
    <name type="common">American house dust mite</name>
    <dbReference type="NCBI Taxonomy" id="6954"/>
    <lineage>
        <taxon>Eukaryota</taxon>
        <taxon>Metazoa</taxon>
        <taxon>Ecdysozoa</taxon>
        <taxon>Arthropoda</taxon>
        <taxon>Chelicerata</taxon>
        <taxon>Arachnida</taxon>
        <taxon>Acari</taxon>
        <taxon>Acariformes</taxon>
        <taxon>Sarcoptiformes</taxon>
        <taxon>Astigmata</taxon>
        <taxon>Psoroptidia</taxon>
        <taxon>Analgoidea</taxon>
        <taxon>Pyroglyphidae</taxon>
        <taxon>Dermatophagoidinae</taxon>
        <taxon>Dermatophagoides</taxon>
    </lineage>
</organism>
<evidence type="ECO:0000313" key="1">
    <source>
        <dbReference type="EMBL" id="KAH9497583.1"/>
    </source>
</evidence>
<dbReference type="Proteomes" id="UP000790347">
    <property type="component" value="Unassembled WGS sequence"/>
</dbReference>
<keyword evidence="2" id="KW-1185">Reference proteome</keyword>
<proteinExistence type="predicted"/>
<gene>
    <name evidence="1" type="ORF">DERF_013560</name>
</gene>
<sequence length="201" mass="23078">MICPCNSIRRKCSFEILSRIRKMKARLIRCLIDSKKNPTLGCTILNTLEICTLCLFCAPNILLRPFFWVKSGCDGVHARLEKSVIWLTSLYAIDCIFSIFTRNSIRFSPIKFNGLESVAKHCRAYFSPISTITSSQLRPSFFTKYLDFVEVVEHLAAKMKSDQQYMNSGSSFGEIPMSKKNSCSYQLIVCEKQQQQQQKKN</sequence>
<name>A0A922HPZ3_DERFA</name>
<reference evidence="1" key="2">
    <citation type="journal article" date="2022" name="Res Sq">
        <title>Comparative Genomics Reveals Insights into the Divergent Evolution of Astigmatic Mites and Household Pest Adaptations.</title>
        <authorList>
            <person name="Xiong Q."/>
            <person name="Wan A.T.-Y."/>
            <person name="Liu X.-Y."/>
            <person name="Fung C.S.-H."/>
            <person name="Xiao X."/>
            <person name="Malainual N."/>
            <person name="Hou J."/>
            <person name="Wang L."/>
            <person name="Wang M."/>
            <person name="Yang K."/>
            <person name="Cui Y."/>
            <person name="Leung E."/>
            <person name="Nong W."/>
            <person name="Shin S.-K."/>
            <person name="Au S."/>
            <person name="Jeong K.Y."/>
            <person name="Chew F.T."/>
            <person name="Hui J."/>
            <person name="Leung T.F."/>
            <person name="Tungtrongchitr A."/>
            <person name="Zhong N."/>
            <person name="Liu Z."/>
            <person name="Tsui S."/>
        </authorList>
    </citation>
    <scope>NUCLEOTIDE SEQUENCE</scope>
    <source>
        <strain evidence="1">Derf</strain>
        <tissue evidence="1">Whole organism</tissue>
    </source>
</reference>
<evidence type="ECO:0000313" key="2">
    <source>
        <dbReference type="Proteomes" id="UP000790347"/>
    </source>
</evidence>
<reference evidence="1" key="1">
    <citation type="submission" date="2013-05" db="EMBL/GenBank/DDBJ databases">
        <authorList>
            <person name="Yim A.K.Y."/>
            <person name="Chan T.F."/>
            <person name="Ji K.M."/>
            <person name="Liu X.Y."/>
            <person name="Zhou J.W."/>
            <person name="Li R.Q."/>
            <person name="Yang K.Y."/>
            <person name="Li J."/>
            <person name="Li M."/>
            <person name="Law P.T.W."/>
            <person name="Wu Y.L."/>
            <person name="Cai Z.L."/>
            <person name="Qin H."/>
            <person name="Bao Y."/>
            <person name="Leung R.K.K."/>
            <person name="Ng P.K.S."/>
            <person name="Zou J."/>
            <person name="Zhong X.J."/>
            <person name="Ran P.X."/>
            <person name="Zhong N.S."/>
            <person name="Liu Z.G."/>
            <person name="Tsui S.K.W."/>
        </authorList>
    </citation>
    <scope>NUCLEOTIDE SEQUENCE</scope>
    <source>
        <strain evidence="1">Derf</strain>
        <tissue evidence="1">Whole organism</tissue>
    </source>
</reference>
<comment type="caution">
    <text evidence="1">The sequence shown here is derived from an EMBL/GenBank/DDBJ whole genome shotgun (WGS) entry which is preliminary data.</text>
</comment>
<protein>
    <submittedName>
        <fullName evidence="1">Uncharacterized protein</fullName>
    </submittedName>
</protein>